<gene>
    <name evidence="1" type="ORF">DWB61_04060</name>
</gene>
<dbReference type="Pfam" id="PF19775">
    <property type="entry name" value="DUF6261"/>
    <property type="match status" value="1"/>
</dbReference>
<dbReference type="AlphaFoldDB" id="A0A425Y516"/>
<dbReference type="Proteomes" id="UP000285794">
    <property type="component" value="Unassembled WGS sequence"/>
</dbReference>
<evidence type="ECO:0000313" key="2">
    <source>
        <dbReference type="Proteomes" id="UP000285794"/>
    </source>
</evidence>
<accession>A0A425Y516</accession>
<comment type="caution">
    <text evidence="1">The sequence shown here is derived from an EMBL/GenBank/DDBJ whole genome shotgun (WGS) entry which is preliminary data.</text>
</comment>
<evidence type="ECO:0000313" key="1">
    <source>
        <dbReference type="EMBL" id="RRG23577.1"/>
    </source>
</evidence>
<name>A0A425Y516_9BACT</name>
<protein>
    <submittedName>
        <fullName evidence="1">Uncharacterized protein</fullName>
    </submittedName>
</protein>
<sequence>MALIKKISTSSRNGDTSTLLDLILKAFDKSDWSADTYVTPIIAKTRANSTAMTEALKRLNAYSQMAEKDDVRDMAIRSLFKLVGGYMYIPIAEIKEAALQVNNILEHYSLSILNEDYAEESADIKSLLNDLSKPDILLAIAKLQGVTQTITTADMAQKDFDNLALQQAEGESVKKYLASASQLKKASITEINDNLVGYMNTMAKVNPAVYEATAKTIAELIDKNNELVKRRSKTTEPDSELV</sequence>
<organism evidence="1 2">
    <name type="scientific">Ancylomarina euxinus</name>
    <dbReference type="NCBI Taxonomy" id="2283627"/>
    <lineage>
        <taxon>Bacteria</taxon>
        <taxon>Pseudomonadati</taxon>
        <taxon>Bacteroidota</taxon>
        <taxon>Bacteroidia</taxon>
        <taxon>Marinilabiliales</taxon>
        <taxon>Marinifilaceae</taxon>
        <taxon>Ancylomarina</taxon>
    </lineage>
</organism>
<dbReference type="OrthoDB" id="1123496at2"/>
<reference evidence="1 2" key="1">
    <citation type="submission" date="2018-07" db="EMBL/GenBank/DDBJ databases">
        <title>Draft genome sequence of Ancylomarina sp. M1P.</title>
        <authorList>
            <person name="Yadav S."/>
            <person name="Villanueva L."/>
            <person name="Damste J.S.S."/>
        </authorList>
    </citation>
    <scope>NUCLEOTIDE SEQUENCE [LARGE SCALE GENOMIC DNA]</scope>
    <source>
        <strain evidence="1 2">M1P</strain>
    </source>
</reference>
<dbReference type="EMBL" id="QQWG01000003">
    <property type="protein sequence ID" value="RRG23577.1"/>
    <property type="molecule type" value="Genomic_DNA"/>
</dbReference>
<dbReference type="InterPro" id="IPR046228">
    <property type="entry name" value="DUF6261"/>
</dbReference>
<keyword evidence="2" id="KW-1185">Reference proteome</keyword>
<dbReference type="RefSeq" id="WP_125029615.1">
    <property type="nucleotide sequence ID" value="NZ_JAPXVP010000003.1"/>
</dbReference>
<proteinExistence type="predicted"/>